<dbReference type="InterPro" id="IPR017441">
    <property type="entry name" value="Protein_kinase_ATP_BS"/>
</dbReference>
<keyword evidence="2" id="KW-0723">Serine/threonine-protein kinase</keyword>
<dbReference type="RefSeq" id="WP_151967075.1">
    <property type="nucleotide sequence ID" value="NZ_AP019860.1"/>
</dbReference>
<dbReference type="InterPro" id="IPR000719">
    <property type="entry name" value="Prot_kinase_dom"/>
</dbReference>
<keyword evidence="6 7" id="KW-0067">ATP-binding</keyword>
<dbReference type="InterPro" id="IPR015943">
    <property type="entry name" value="WD40/YVTN_repeat-like_dom_sf"/>
</dbReference>
<keyword evidence="8" id="KW-0812">Transmembrane</keyword>
<dbReference type="PANTHER" id="PTHR43289">
    <property type="entry name" value="MITOGEN-ACTIVATED PROTEIN KINASE KINASE KINASE 20-RELATED"/>
    <property type="match status" value="1"/>
</dbReference>
<keyword evidence="11" id="KW-1185">Reference proteome</keyword>
<dbReference type="OrthoDB" id="256225at2"/>
<dbReference type="SUPFAM" id="SSF50998">
    <property type="entry name" value="Quinoprotein alcohol dehydrogenase-like"/>
    <property type="match status" value="1"/>
</dbReference>
<dbReference type="InterPro" id="IPR008271">
    <property type="entry name" value="Ser/Thr_kinase_AS"/>
</dbReference>
<dbReference type="Pfam" id="PF00069">
    <property type="entry name" value="Pkinase"/>
    <property type="match status" value="1"/>
</dbReference>
<dbReference type="Gene3D" id="1.10.510.10">
    <property type="entry name" value="Transferase(Phosphotransferase) domain 1"/>
    <property type="match status" value="1"/>
</dbReference>
<dbReference type="Proteomes" id="UP000326354">
    <property type="component" value="Chromosome"/>
</dbReference>
<evidence type="ECO:0000259" key="9">
    <source>
        <dbReference type="PROSITE" id="PS50011"/>
    </source>
</evidence>
<evidence type="ECO:0000256" key="7">
    <source>
        <dbReference type="PROSITE-ProRule" id="PRU10141"/>
    </source>
</evidence>
<proteinExistence type="predicted"/>
<dbReference type="InterPro" id="IPR018391">
    <property type="entry name" value="PQQ_b-propeller_rpt"/>
</dbReference>
<dbReference type="PROSITE" id="PS00108">
    <property type="entry name" value="PROTEIN_KINASE_ST"/>
    <property type="match status" value="1"/>
</dbReference>
<dbReference type="Gene3D" id="2.130.10.10">
    <property type="entry name" value="YVTN repeat-like/Quinoprotein amine dehydrogenase"/>
    <property type="match status" value="3"/>
</dbReference>
<dbReference type="Pfam" id="PF13360">
    <property type="entry name" value="PQQ_2"/>
    <property type="match status" value="2"/>
</dbReference>
<gene>
    <name evidence="10" type="ORF">UABAM_01191</name>
</gene>
<evidence type="ECO:0000256" key="1">
    <source>
        <dbReference type="ARBA" id="ARBA00012513"/>
    </source>
</evidence>
<feature type="transmembrane region" description="Helical" evidence="8">
    <location>
        <begin position="287"/>
        <end position="307"/>
    </location>
</feature>
<organism evidence="10 11">
    <name type="scientific">Uabimicrobium amorphum</name>
    <dbReference type="NCBI Taxonomy" id="2596890"/>
    <lineage>
        <taxon>Bacteria</taxon>
        <taxon>Pseudomonadati</taxon>
        <taxon>Planctomycetota</taxon>
        <taxon>Candidatus Uabimicrobiia</taxon>
        <taxon>Candidatus Uabimicrobiales</taxon>
        <taxon>Candidatus Uabimicrobiaceae</taxon>
        <taxon>Candidatus Uabimicrobium</taxon>
    </lineage>
</organism>
<dbReference type="FunFam" id="1.10.510.10:FF:000021">
    <property type="entry name" value="Serine/threonine protein kinase"/>
    <property type="match status" value="1"/>
</dbReference>
<feature type="domain" description="Protein kinase" evidence="9">
    <location>
        <begin position="6"/>
        <end position="257"/>
    </location>
</feature>
<name>A0A5S9IJ72_UABAM</name>
<dbReference type="PROSITE" id="PS50011">
    <property type="entry name" value="PROTEIN_KINASE_DOM"/>
    <property type="match status" value="1"/>
</dbReference>
<dbReference type="InterPro" id="IPR011009">
    <property type="entry name" value="Kinase-like_dom_sf"/>
</dbReference>
<evidence type="ECO:0000256" key="2">
    <source>
        <dbReference type="ARBA" id="ARBA00022527"/>
    </source>
</evidence>
<evidence type="ECO:0000313" key="11">
    <source>
        <dbReference type="Proteomes" id="UP000326354"/>
    </source>
</evidence>
<feature type="binding site" evidence="7">
    <location>
        <position position="35"/>
    </location>
    <ligand>
        <name>ATP</name>
        <dbReference type="ChEBI" id="CHEBI:30616"/>
    </ligand>
</feature>
<keyword evidence="3" id="KW-0808">Transferase</keyword>
<dbReference type="EMBL" id="AP019860">
    <property type="protein sequence ID" value="BBM82848.1"/>
    <property type="molecule type" value="Genomic_DNA"/>
</dbReference>
<dbReference type="GO" id="GO:0004674">
    <property type="term" value="F:protein serine/threonine kinase activity"/>
    <property type="evidence" value="ECO:0007669"/>
    <property type="project" value="UniProtKB-KW"/>
</dbReference>
<keyword evidence="4 7" id="KW-0547">Nucleotide-binding</keyword>
<dbReference type="SMART" id="SM00564">
    <property type="entry name" value="PQQ"/>
    <property type="match status" value="6"/>
</dbReference>
<keyword evidence="8" id="KW-0472">Membrane</keyword>
<dbReference type="CDD" id="cd14014">
    <property type="entry name" value="STKc_PknB_like"/>
    <property type="match status" value="1"/>
</dbReference>
<sequence length="784" mass="89967">MQIGNYQILSELGQGSMGRVFLAEDVHKKRKVALKMMLDNQSPLQEKRFLREAQAMSKLSHPNIIKIYEISKDQGYHFFTMRYIEGETLSEWIRNKRLTFNKSVEITTKIAHAMYYAHKNNVLHRDLKAGNIMLNKNGEPIVMDFGLARQIRDRSKLSQTDAILGTPAYMAPEQASGTHNLDQQVDVYGLGVCFYEMLTGRLPFTGTKWQILMKLAKERPPFPRDINPQIPETLERICLKAMEKRKKLRFATALEFAEELERYSQGKASLIKKRVGTSMMLWAQKHAVPVMGSLVVFLGIICGLLFYELYFSKQEQVCEIEVPSSVADNEGFVTIKGKVNRGYAFQKLFINGKEYKVQHHDVFEQKVALGYKKNSFEIVVLTHDNRWSKFSVEVVRAQPGSRSAFFLGSPQRNSRVVKDFTQDLKDKWKFTAKDFIASSPVISDGIVFFGCDDTRLYAVKTQSGELCWTFKTITEVRATPAVKDGYVYFGGEDIFYCLDMYNSQEKWRFVTGEKSWSSPAIDSKHVYFGCDNGKFFALDKSSGQEKWKVDIIKEERERRDKKLPAINPLAQNIGIQQGFTSPVLFEDSVIVTCNNGSIYSFDRDTGKKNWMEIIGAKIESSPVLHEGVVYFGCQRKFVQRPRDFKRYIYAMDAKTGKIQWRHRMDWDVDSSPLIYNEVLYATCDDNKIHIVKNLKSGKPSAKSIPLISGRSKEKHDYGVFSSPVIAGNYLYCCDYNGILYVVDTKKRRQVAKYDKKKKTYSTPVIYDGDLFFASGDTFYAMTSK</sequence>
<dbReference type="GO" id="GO:0005524">
    <property type="term" value="F:ATP binding"/>
    <property type="evidence" value="ECO:0007669"/>
    <property type="project" value="UniProtKB-UniRule"/>
</dbReference>
<evidence type="ECO:0000313" key="10">
    <source>
        <dbReference type="EMBL" id="BBM82848.1"/>
    </source>
</evidence>
<accession>A0A5S9IJ72</accession>
<evidence type="ECO:0000256" key="4">
    <source>
        <dbReference type="ARBA" id="ARBA00022741"/>
    </source>
</evidence>
<protein>
    <recommendedName>
        <fullName evidence="1">non-specific serine/threonine protein kinase</fullName>
        <ecNumber evidence="1">2.7.11.1</ecNumber>
    </recommendedName>
</protein>
<dbReference type="EC" id="2.7.11.1" evidence="1"/>
<keyword evidence="5 10" id="KW-0418">Kinase</keyword>
<keyword evidence="8" id="KW-1133">Transmembrane helix</keyword>
<dbReference type="KEGG" id="uam:UABAM_01191"/>
<dbReference type="PANTHER" id="PTHR43289:SF6">
    <property type="entry name" value="SERINE_THREONINE-PROTEIN KINASE NEKL-3"/>
    <property type="match status" value="1"/>
</dbReference>
<evidence type="ECO:0000256" key="5">
    <source>
        <dbReference type="ARBA" id="ARBA00022777"/>
    </source>
</evidence>
<dbReference type="SUPFAM" id="SSF56112">
    <property type="entry name" value="Protein kinase-like (PK-like)"/>
    <property type="match status" value="1"/>
</dbReference>
<dbReference type="InterPro" id="IPR002372">
    <property type="entry name" value="PQQ_rpt_dom"/>
</dbReference>
<evidence type="ECO:0000256" key="3">
    <source>
        <dbReference type="ARBA" id="ARBA00022679"/>
    </source>
</evidence>
<dbReference type="PROSITE" id="PS00107">
    <property type="entry name" value="PROTEIN_KINASE_ATP"/>
    <property type="match status" value="1"/>
</dbReference>
<reference evidence="10 11" key="1">
    <citation type="submission" date="2019-08" db="EMBL/GenBank/DDBJ databases">
        <title>Complete genome sequence of Candidatus Uab amorphum.</title>
        <authorList>
            <person name="Shiratori T."/>
            <person name="Suzuki S."/>
            <person name="Kakizawa Y."/>
            <person name="Ishida K."/>
        </authorList>
    </citation>
    <scope>NUCLEOTIDE SEQUENCE [LARGE SCALE GENOMIC DNA]</scope>
    <source>
        <strain evidence="10 11">SRT547</strain>
    </source>
</reference>
<evidence type="ECO:0000256" key="8">
    <source>
        <dbReference type="SAM" id="Phobius"/>
    </source>
</evidence>
<dbReference type="AlphaFoldDB" id="A0A5S9IJ72"/>
<evidence type="ECO:0000256" key="6">
    <source>
        <dbReference type="ARBA" id="ARBA00022840"/>
    </source>
</evidence>
<dbReference type="SMART" id="SM00220">
    <property type="entry name" value="S_TKc"/>
    <property type="match status" value="1"/>
</dbReference>
<dbReference type="InterPro" id="IPR011047">
    <property type="entry name" value="Quinoprotein_ADH-like_sf"/>
</dbReference>